<evidence type="ECO:0000256" key="2">
    <source>
        <dbReference type="SAM" id="SignalP"/>
    </source>
</evidence>
<name>A0A7T1WX53_9ACTN</name>
<keyword evidence="4" id="KW-1185">Reference proteome</keyword>
<evidence type="ECO:0000313" key="4">
    <source>
        <dbReference type="Proteomes" id="UP000595046"/>
    </source>
</evidence>
<feature type="transmembrane region" description="Helical" evidence="1">
    <location>
        <begin position="231"/>
        <end position="250"/>
    </location>
</feature>
<evidence type="ECO:0000256" key="1">
    <source>
        <dbReference type="SAM" id="Phobius"/>
    </source>
</evidence>
<accession>A0A7T1WX53</accession>
<reference evidence="4" key="1">
    <citation type="submission" date="2020-02" db="EMBL/GenBank/DDBJ databases">
        <title>Streptomyces sp. ASO4wet.</title>
        <authorList>
            <person name="Risdian C."/>
            <person name="Landwehr W."/>
            <person name="Schupp P."/>
            <person name="Wink J."/>
        </authorList>
    </citation>
    <scope>NUCLEOTIDE SEQUENCE [LARGE SCALE GENOMIC DNA]</scope>
    <source>
        <strain evidence="4">ASO4wet</strain>
    </source>
</reference>
<sequence length="268" mass="28551">MLVALAVALVPAFIFAPRPVAASMSGGGFGDQRNFIDSLSESFVDYWSSGDRNLPPGLKRLVEYWFYYHLVKAVIAAILLIVLIALGVLLWKAFLRAGGLGAGSRATLASAGAIVTALALFSLVTVEGNFQDAMAPFSSVMSMLPVHASHGELADTLHQVRQHLADYPDTGARTPPALKVMVGDFSRFHAVRVVTATILAAVLIGMSVVSFRRIARTGASDRRTRRVFRSFGLLSALLAPAVIVVAWANVTVTADPAPALLGFFKGGW</sequence>
<keyword evidence="1" id="KW-0472">Membrane</keyword>
<feature type="transmembrane region" description="Helical" evidence="1">
    <location>
        <begin position="190"/>
        <end position="211"/>
    </location>
</feature>
<evidence type="ECO:0008006" key="5">
    <source>
        <dbReference type="Google" id="ProtNLM"/>
    </source>
</evidence>
<proteinExistence type="predicted"/>
<keyword evidence="1" id="KW-0812">Transmembrane</keyword>
<dbReference type="EMBL" id="CP048882">
    <property type="protein sequence ID" value="QPP10795.1"/>
    <property type="molecule type" value="Genomic_DNA"/>
</dbReference>
<organism evidence="3 4">
    <name type="scientific">Streptomyces bathyalis</name>
    <dbReference type="NCBI Taxonomy" id="2710756"/>
    <lineage>
        <taxon>Bacteria</taxon>
        <taxon>Bacillati</taxon>
        <taxon>Actinomycetota</taxon>
        <taxon>Actinomycetes</taxon>
        <taxon>Kitasatosporales</taxon>
        <taxon>Streptomycetaceae</taxon>
        <taxon>Streptomyces</taxon>
    </lineage>
</organism>
<dbReference type="KEGG" id="sbat:G4Z16_18390"/>
<feature type="transmembrane region" description="Helical" evidence="1">
    <location>
        <begin position="66"/>
        <end position="94"/>
    </location>
</feature>
<dbReference type="Proteomes" id="UP000595046">
    <property type="component" value="Chromosome"/>
</dbReference>
<gene>
    <name evidence="3" type="ORF">G4Z16_18390</name>
</gene>
<feature type="chain" id="PRO_5032643909" description="Tat pathway signal sequence domain protein" evidence="2">
    <location>
        <begin position="23"/>
        <end position="268"/>
    </location>
</feature>
<keyword evidence="2" id="KW-0732">Signal</keyword>
<protein>
    <recommendedName>
        <fullName evidence="5">Tat pathway signal sequence domain protein</fullName>
    </recommendedName>
</protein>
<evidence type="ECO:0000313" key="3">
    <source>
        <dbReference type="EMBL" id="QPP10795.1"/>
    </source>
</evidence>
<feature type="signal peptide" evidence="2">
    <location>
        <begin position="1"/>
        <end position="22"/>
    </location>
</feature>
<feature type="transmembrane region" description="Helical" evidence="1">
    <location>
        <begin position="106"/>
        <end position="126"/>
    </location>
</feature>
<dbReference type="AlphaFoldDB" id="A0A7T1WX53"/>
<keyword evidence="1" id="KW-1133">Transmembrane helix</keyword>